<proteinExistence type="predicted"/>
<evidence type="ECO:0000256" key="1">
    <source>
        <dbReference type="SAM" id="MobiDB-lite"/>
    </source>
</evidence>
<keyword evidence="2" id="KW-0812">Transmembrane</keyword>
<evidence type="ECO:0000259" key="3">
    <source>
        <dbReference type="Pfam" id="PF03703"/>
    </source>
</evidence>
<evidence type="ECO:0000256" key="2">
    <source>
        <dbReference type="SAM" id="Phobius"/>
    </source>
</evidence>
<dbReference type="InterPro" id="IPR005182">
    <property type="entry name" value="YdbS-like_PH"/>
</dbReference>
<keyword evidence="5" id="KW-1185">Reference proteome</keyword>
<reference evidence="4 5" key="1">
    <citation type="submission" date="2020-09" db="EMBL/GenBank/DDBJ databases">
        <authorList>
            <person name="Yoon J.-W."/>
        </authorList>
    </citation>
    <scope>NUCLEOTIDE SEQUENCE [LARGE SCALE GENOMIC DNA]</scope>
    <source>
        <strain evidence="4 5">KMU-140</strain>
    </source>
</reference>
<evidence type="ECO:0000313" key="4">
    <source>
        <dbReference type="EMBL" id="MBD2841096.1"/>
    </source>
</evidence>
<protein>
    <submittedName>
        <fullName evidence="4">PH domain-containing protein</fullName>
    </submittedName>
</protein>
<comment type="caution">
    <text evidence="4">The sequence shown here is derived from an EMBL/GenBank/DDBJ whole genome shotgun (WGS) entry which is preliminary data.</text>
</comment>
<sequence length="222" mass="23599">MGPSADGDPMGTPAADEKVLWQGRPNLSVLARTAFHTRMVAIYFAGLIAVSLAFGNTNAAIVCAVLGVAALAILQGLAWLSARSTLYILTDTRLIMRIGMAIETRINIPLKHVGAAHLKNRGKGHGDIALELNGERMLGNLLLWPHARPWKFTKPQPMLRAVPDAAEVAQTLSDACAKFSAIERNLTEIKEDRAGNGQQVNGPAARADKGALPDRGLEGAPA</sequence>
<name>A0ABR8KSJ5_9SPHN</name>
<feature type="compositionally biased region" description="Basic and acidic residues" evidence="1">
    <location>
        <begin position="206"/>
        <end position="222"/>
    </location>
</feature>
<dbReference type="Proteomes" id="UP000635384">
    <property type="component" value="Unassembled WGS sequence"/>
</dbReference>
<organism evidence="4 5">
    <name type="scientific">Erythrobacter rubeus</name>
    <dbReference type="NCBI Taxonomy" id="2760803"/>
    <lineage>
        <taxon>Bacteria</taxon>
        <taxon>Pseudomonadati</taxon>
        <taxon>Pseudomonadota</taxon>
        <taxon>Alphaproteobacteria</taxon>
        <taxon>Sphingomonadales</taxon>
        <taxon>Erythrobacteraceae</taxon>
        <taxon>Erythrobacter/Porphyrobacter group</taxon>
        <taxon>Erythrobacter</taxon>
    </lineage>
</organism>
<feature type="region of interest" description="Disordered" evidence="1">
    <location>
        <begin position="190"/>
        <end position="222"/>
    </location>
</feature>
<dbReference type="Pfam" id="PF03703">
    <property type="entry name" value="bPH_2"/>
    <property type="match status" value="1"/>
</dbReference>
<dbReference type="NCBIfam" id="NF040894">
    <property type="entry name" value="puhB_PGC"/>
    <property type="match status" value="1"/>
</dbReference>
<keyword evidence="2" id="KW-1133">Transmembrane helix</keyword>
<feature type="transmembrane region" description="Helical" evidence="2">
    <location>
        <begin position="35"/>
        <end position="53"/>
    </location>
</feature>
<keyword evidence="2" id="KW-0472">Membrane</keyword>
<feature type="transmembrane region" description="Helical" evidence="2">
    <location>
        <begin position="59"/>
        <end position="80"/>
    </location>
</feature>
<evidence type="ECO:0000313" key="5">
    <source>
        <dbReference type="Proteomes" id="UP000635384"/>
    </source>
</evidence>
<dbReference type="InterPro" id="IPR054839">
    <property type="entry name" value="puhB_PGC"/>
</dbReference>
<gene>
    <name evidence="4" type="ORF">IB285_02370</name>
</gene>
<feature type="domain" description="YdbS-like PH" evidence="3">
    <location>
        <begin position="83"/>
        <end position="171"/>
    </location>
</feature>
<accession>A0ABR8KSJ5</accession>
<dbReference type="EMBL" id="JACXLC010000001">
    <property type="protein sequence ID" value="MBD2841096.1"/>
    <property type="molecule type" value="Genomic_DNA"/>
</dbReference>